<dbReference type="PANTHER" id="PTHR38098:SF1">
    <property type="entry name" value="LPS-ASSEMBLY LIPOPROTEIN LPTE"/>
    <property type="match status" value="1"/>
</dbReference>
<evidence type="ECO:0000313" key="7">
    <source>
        <dbReference type="EMBL" id="MBD9361464.1"/>
    </source>
</evidence>
<organism evidence="7 8">
    <name type="scientific">Methylomonas fluvii</name>
    <dbReference type="NCBI Taxonomy" id="1854564"/>
    <lineage>
        <taxon>Bacteria</taxon>
        <taxon>Pseudomonadati</taxon>
        <taxon>Pseudomonadota</taxon>
        <taxon>Gammaproteobacteria</taxon>
        <taxon>Methylococcales</taxon>
        <taxon>Methylococcaceae</taxon>
        <taxon>Methylomonas</taxon>
    </lineage>
</organism>
<gene>
    <name evidence="6" type="primary">lptE</name>
    <name evidence="7" type="ORF">EBB_13185</name>
</gene>
<accession>A0ABR9DGT4</accession>
<keyword evidence="2 6" id="KW-0472">Membrane</keyword>
<evidence type="ECO:0000313" key="8">
    <source>
        <dbReference type="Proteomes" id="UP000641152"/>
    </source>
</evidence>
<evidence type="ECO:0000256" key="4">
    <source>
        <dbReference type="ARBA" id="ARBA00023237"/>
    </source>
</evidence>
<comment type="similarity">
    <text evidence="6">Belongs to the LptE lipoprotein family.</text>
</comment>
<dbReference type="HAMAP" id="MF_01186">
    <property type="entry name" value="LPS_assembly_LptE"/>
    <property type="match status" value="1"/>
</dbReference>
<dbReference type="PANTHER" id="PTHR38098">
    <property type="entry name" value="LPS-ASSEMBLY LIPOPROTEIN LPTE"/>
    <property type="match status" value="1"/>
</dbReference>
<comment type="function">
    <text evidence="6">Together with LptD, is involved in the assembly of lipopolysaccharide (LPS) at the surface of the outer membrane. Required for the proper assembly of LptD. Binds LPS and may serve as the LPS recognition site at the outer membrane.</text>
</comment>
<name>A0ABR9DGT4_9GAMM</name>
<dbReference type="InterPro" id="IPR007485">
    <property type="entry name" value="LPS_assembly_LptE"/>
</dbReference>
<keyword evidence="5 6" id="KW-0449">Lipoprotein</keyword>
<proteinExistence type="inferred from homology"/>
<comment type="subcellular location">
    <subcellularLocation>
        <location evidence="6">Cell outer membrane</location>
        <topology evidence="6">Lipid-anchor</topology>
    </subcellularLocation>
</comment>
<evidence type="ECO:0000256" key="5">
    <source>
        <dbReference type="ARBA" id="ARBA00023288"/>
    </source>
</evidence>
<evidence type="ECO:0000256" key="3">
    <source>
        <dbReference type="ARBA" id="ARBA00023139"/>
    </source>
</evidence>
<evidence type="ECO:0000256" key="1">
    <source>
        <dbReference type="ARBA" id="ARBA00022729"/>
    </source>
</evidence>
<sequence length="177" mass="20223">MFKRWVFEKQRMNHLSRMVLFGTLALLLGCGYHLRGSIEMPEVLKNVYVFGASVPLQGELQAIMKASKGKIVGSPNDAGVVVKVLREDMRNRVLTIGSTGKSSESELEYYLRFQFFDSKENALMDEQLIEISREFFNDQTAVLAKGNEEQLIRNEIYKQVARMILARARIAVDTQKK</sequence>
<protein>
    <recommendedName>
        <fullName evidence="6">LPS-assembly lipoprotein LptE</fullName>
    </recommendedName>
</protein>
<dbReference type="PROSITE" id="PS51257">
    <property type="entry name" value="PROKAR_LIPOPROTEIN"/>
    <property type="match status" value="1"/>
</dbReference>
<keyword evidence="3 6" id="KW-0564">Palmitate</keyword>
<dbReference type="Pfam" id="PF04390">
    <property type="entry name" value="LptE"/>
    <property type="match status" value="1"/>
</dbReference>
<evidence type="ECO:0000256" key="2">
    <source>
        <dbReference type="ARBA" id="ARBA00023136"/>
    </source>
</evidence>
<comment type="subunit">
    <text evidence="6">Component of the lipopolysaccharide transport and assembly complex. Interacts with LptD.</text>
</comment>
<reference evidence="7 8" key="1">
    <citation type="submission" date="2020-09" db="EMBL/GenBank/DDBJ databases">
        <title>Methylomonas albis sp. nov. and Methylomonas fluvii sp. nov.: Two cold-adapted methanotrophs from the River Elbe and an amended description of Methylovulum psychrotolerans strain Eb1.</title>
        <authorList>
            <person name="Bussmann I.K."/>
            <person name="Klings K.-W."/>
            <person name="Warnstedt J."/>
            <person name="Hoppert M."/>
            <person name="Saborowski A."/>
            <person name="Horn F."/>
            <person name="Liebner S."/>
        </authorList>
    </citation>
    <scope>NUCLEOTIDE SEQUENCE [LARGE SCALE GENOMIC DNA]</scope>
    <source>
        <strain evidence="7 8">EbB</strain>
    </source>
</reference>
<dbReference type="Gene3D" id="3.30.160.150">
    <property type="entry name" value="Lipoprotein like domain"/>
    <property type="match status" value="1"/>
</dbReference>
<dbReference type="Proteomes" id="UP000641152">
    <property type="component" value="Unassembled WGS sequence"/>
</dbReference>
<dbReference type="EMBL" id="JACXST010000002">
    <property type="protein sequence ID" value="MBD9361464.1"/>
    <property type="molecule type" value="Genomic_DNA"/>
</dbReference>
<keyword evidence="1 6" id="KW-0732">Signal</keyword>
<keyword evidence="4 6" id="KW-0998">Cell outer membrane</keyword>
<comment type="caution">
    <text evidence="7">The sequence shown here is derived from an EMBL/GenBank/DDBJ whole genome shotgun (WGS) entry which is preliminary data.</text>
</comment>
<keyword evidence="8" id="KW-1185">Reference proteome</keyword>
<evidence type="ECO:0000256" key="6">
    <source>
        <dbReference type="HAMAP-Rule" id="MF_01186"/>
    </source>
</evidence>